<dbReference type="STRING" id="32264.T1K5D2"/>
<dbReference type="PANTHER" id="PTHR11538">
    <property type="entry name" value="PHENYLALANYL-TRNA SYNTHETASE"/>
    <property type="match status" value="1"/>
</dbReference>
<dbReference type="Pfam" id="PF03147">
    <property type="entry name" value="FDX-ACB"/>
    <property type="match status" value="1"/>
</dbReference>
<dbReference type="SUPFAM" id="SSF54991">
    <property type="entry name" value="Anticodon-binding domain of PheRS"/>
    <property type="match status" value="1"/>
</dbReference>
<evidence type="ECO:0000313" key="16">
    <source>
        <dbReference type="Proteomes" id="UP000015104"/>
    </source>
</evidence>
<dbReference type="InterPro" id="IPR045864">
    <property type="entry name" value="aa-tRNA-synth_II/BPL/LPL"/>
</dbReference>
<dbReference type="PANTHER" id="PTHR11538:SF41">
    <property type="entry name" value="PHENYLALANINE--TRNA LIGASE, MITOCHONDRIAL"/>
    <property type="match status" value="1"/>
</dbReference>
<dbReference type="eggNOG" id="KOG2783">
    <property type="taxonomic scope" value="Eukaryota"/>
</dbReference>
<feature type="domain" description="FDX-ACB" evidence="14">
    <location>
        <begin position="336"/>
        <end position="428"/>
    </location>
</feature>
<keyword evidence="5" id="KW-0547">Nucleotide-binding</keyword>
<evidence type="ECO:0000256" key="11">
    <source>
        <dbReference type="ARBA" id="ARBA00031194"/>
    </source>
</evidence>
<keyword evidence="10" id="KW-0030">Aminoacyl-tRNA synthetase</keyword>
<dbReference type="EnsemblMetazoa" id="tetur05g05850.1">
    <property type="protein sequence ID" value="tetur05g05850.1"/>
    <property type="gene ID" value="tetur05g05850"/>
</dbReference>
<dbReference type="InterPro" id="IPR036690">
    <property type="entry name" value="Fdx_antiC-bd_sf"/>
</dbReference>
<dbReference type="GO" id="GO:0004826">
    <property type="term" value="F:phenylalanine-tRNA ligase activity"/>
    <property type="evidence" value="ECO:0007669"/>
    <property type="project" value="UniProtKB-EC"/>
</dbReference>
<gene>
    <name evidence="15" type="primary">107360701</name>
</gene>
<organism evidence="15 16">
    <name type="scientific">Tetranychus urticae</name>
    <name type="common">Two-spotted spider mite</name>
    <dbReference type="NCBI Taxonomy" id="32264"/>
    <lineage>
        <taxon>Eukaryota</taxon>
        <taxon>Metazoa</taxon>
        <taxon>Ecdysozoa</taxon>
        <taxon>Arthropoda</taxon>
        <taxon>Chelicerata</taxon>
        <taxon>Arachnida</taxon>
        <taxon>Acari</taxon>
        <taxon>Acariformes</taxon>
        <taxon>Trombidiformes</taxon>
        <taxon>Prostigmata</taxon>
        <taxon>Eleutherengona</taxon>
        <taxon>Raphignathae</taxon>
        <taxon>Tetranychoidea</taxon>
        <taxon>Tetranychidae</taxon>
        <taxon>Tetranychus</taxon>
    </lineage>
</organism>
<dbReference type="Pfam" id="PF01409">
    <property type="entry name" value="tRNA-synt_2d"/>
    <property type="match status" value="2"/>
</dbReference>
<keyword evidence="16" id="KW-1185">Reference proteome</keyword>
<name>T1K5D2_TETUR</name>
<evidence type="ECO:0000256" key="10">
    <source>
        <dbReference type="ARBA" id="ARBA00023146"/>
    </source>
</evidence>
<comment type="subcellular location">
    <subcellularLocation>
        <location evidence="1">Mitochondrion matrix</location>
    </subcellularLocation>
</comment>
<dbReference type="SMART" id="SM00896">
    <property type="entry name" value="FDX-ACB"/>
    <property type="match status" value="1"/>
</dbReference>
<keyword evidence="9" id="KW-0496">Mitochondrion</keyword>
<evidence type="ECO:0000259" key="13">
    <source>
        <dbReference type="PROSITE" id="PS50862"/>
    </source>
</evidence>
<dbReference type="OMA" id="PISHYPQ"/>
<dbReference type="Gene3D" id="3.30.930.10">
    <property type="entry name" value="Bira Bifunctional Protein, Domain 2"/>
    <property type="match status" value="1"/>
</dbReference>
<sequence length="428" mass="50418">MLIKFRSLLNFSLYRSQLSVSPYVCSRCLSHRSDSYFTLNDEKFRVYGQDFLKDDWTSVTPYIVKLLQRNLIKTPQQPIHLVSEATKNFFRGYHDFYYDNPVVTPEDNFDALLIPKDHISRSKKDTYYLTKDFLLRTHTSAHQNHCLSKGETKFICIGDVYRRDEIDRNHYPVFHQCEAFDTFTAQDLGLPTIYKDNPTTRDESSQESYSAEATAIVEAKLKQQIENYVKFLLNFDFESRWIPGYFPFTHPSWEFEILYQGKWLEVVGSGIVEEKILLNNGITGKIGWALGFGLERLAMVRYKVPDVRLFWSQDPAYLIQFRDLKPTDNYEFKPISKFPSRTFDISFWIPEDLNWSENDFYDLCRSLGEECIEIVDLTDNYVNSDGRRSQCFKVVYRGFDQAISKSTAYAIHKKIEQEVVNRFKVEIR</sequence>
<dbReference type="InterPro" id="IPR005121">
    <property type="entry name" value="Fdx_antiC-bd"/>
</dbReference>
<dbReference type="GO" id="GO:0005524">
    <property type="term" value="F:ATP binding"/>
    <property type="evidence" value="ECO:0007669"/>
    <property type="project" value="UniProtKB-KW"/>
</dbReference>
<evidence type="ECO:0000256" key="5">
    <source>
        <dbReference type="ARBA" id="ARBA00022741"/>
    </source>
</evidence>
<dbReference type="EC" id="6.1.1.20" evidence="3"/>
<dbReference type="FunFam" id="3.30.70.380:FF:000002">
    <property type="entry name" value="phenylalanine--tRNA ligase, mitochondrial"/>
    <property type="match status" value="1"/>
</dbReference>
<dbReference type="Gene3D" id="3.30.70.380">
    <property type="entry name" value="Ferrodoxin-fold anticodon-binding domain"/>
    <property type="match status" value="1"/>
</dbReference>
<dbReference type="EMBL" id="CAEY01001586">
    <property type="status" value="NOT_ANNOTATED_CDS"/>
    <property type="molecule type" value="Genomic_DNA"/>
</dbReference>
<evidence type="ECO:0000256" key="7">
    <source>
        <dbReference type="ARBA" id="ARBA00022917"/>
    </source>
</evidence>
<evidence type="ECO:0000256" key="2">
    <source>
        <dbReference type="ARBA" id="ARBA00008226"/>
    </source>
</evidence>
<evidence type="ECO:0000256" key="4">
    <source>
        <dbReference type="ARBA" id="ARBA00022598"/>
    </source>
</evidence>
<dbReference type="Proteomes" id="UP000015104">
    <property type="component" value="Unassembled WGS sequence"/>
</dbReference>
<proteinExistence type="inferred from homology"/>
<comment type="similarity">
    <text evidence="2">Belongs to the class-II aminoacyl-tRNA synthetase family.</text>
</comment>
<dbReference type="OrthoDB" id="4457at2759"/>
<dbReference type="PROSITE" id="PS51447">
    <property type="entry name" value="FDX_ACB"/>
    <property type="match status" value="1"/>
</dbReference>
<keyword evidence="8" id="KW-0809">Transit peptide</keyword>
<reference evidence="15" key="2">
    <citation type="submission" date="2015-06" db="UniProtKB">
        <authorList>
            <consortium name="EnsemblMetazoa"/>
        </authorList>
    </citation>
    <scope>IDENTIFICATION</scope>
</reference>
<evidence type="ECO:0000313" key="15">
    <source>
        <dbReference type="EnsemblMetazoa" id="tetur05g05850.1"/>
    </source>
</evidence>
<dbReference type="GO" id="GO:0006432">
    <property type="term" value="P:phenylalanyl-tRNA aminoacylation"/>
    <property type="evidence" value="ECO:0007669"/>
    <property type="project" value="TreeGrafter"/>
</dbReference>
<evidence type="ECO:0000256" key="3">
    <source>
        <dbReference type="ARBA" id="ARBA00012814"/>
    </source>
</evidence>
<comment type="catalytic activity">
    <reaction evidence="12">
        <text>tRNA(Phe) + L-phenylalanine + ATP = L-phenylalanyl-tRNA(Phe) + AMP + diphosphate + H(+)</text>
        <dbReference type="Rhea" id="RHEA:19413"/>
        <dbReference type="Rhea" id="RHEA-COMP:9668"/>
        <dbReference type="Rhea" id="RHEA-COMP:9699"/>
        <dbReference type="ChEBI" id="CHEBI:15378"/>
        <dbReference type="ChEBI" id="CHEBI:30616"/>
        <dbReference type="ChEBI" id="CHEBI:33019"/>
        <dbReference type="ChEBI" id="CHEBI:58095"/>
        <dbReference type="ChEBI" id="CHEBI:78442"/>
        <dbReference type="ChEBI" id="CHEBI:78531"/>
        <dbReference type="ChEBI" id="CHEBI:456215"/>
        <dbReference type="EC" id="6.1.1.20"/>
    </reaction>
</comment>
<evidence type="ECO:0000256" key="6">
    <source>
        <dbReference type="ARBA" id="ARBA00022840"/>
    </source>
</evidence>
<dbReference type="InterPro" id="IPR006195">
    <property type="entry name" value="aa-tRNA-synth_II"/>
</dbReference>
<dbReference type="KEGG" id="tut:107360701"/>
<dbReference type="PROSITE" id="PS50862">
    <property type="entry name" value="AA_TRNA_LIGASE_II"/>
    <property type="match status" value="1"/>
</dbReference>
<accession>T1K5D2</accession>
<dbReference type="AlphaFoldDB" id="T1K5D2"/>
<evidence type="ECO:0000259" key="14">
    <source>
        <dbReference type="PROSITE" id="PS51447"/>
    </source>
</evidence>
<reference evidence="16" key="1">
    <citation type="submission" date="2011-08" db="EMBL/GenBank/DDBJ databases">
        <authorList>
            <person name="Rombauts S."/>
        </authorList>
    </citation>
    <scope>NUCLEOTIDE SEQUENCE</scope>
    <source>
        <strain evidence="16">London</strain>
    </source>
</reference>
<dbReference type="HOGENOM" id="CLU_022696_1_0_1"/>
<dbReference type="SUPFAM" id="SSF55681">
    <property type="entry name" value="Class II aaRS and biotin synthetases"/>
    <property type="match status" value="1"/>
</dbReference>
<keyword evidence="4" id="KW-0436">Ligase</keyword>
<keyword evidence="6" id="KW-0067">ATP-binding</keyword>
<keyword evidence="7" id="KW-0648">Protein biosynthesis</keyword>
<dbReference type="GO" id="GO:0000049">
    <property type="term" value="F:tRNA binding"/>
    <property type="evidence" value="ECO:0007669"/>
    <property type="project" value="InterPro"/>
</dbReference>
<evidence type="ECO:0000256" key="1">
    <source>
        <dbReference type="ARBA" id="ARBA00004305"/>
    </source>
</evidence>
<evidence type="ECO:0000256" key="12">
    <source>
        <dbReference type="ARBA" id="ARBA00049255"/>
    </source>
</evidence>
<protein>
    <recommendedName>
        <fullName evidence="3">phenylalanine--tRNA ligase</fullName>
        <ecNumber evidence="3">6.1.1.20</ecNumber>
    </recommendedName>
    <alternativeName>
        <fullName evidence="11">Phenylalanyl-tRNA synthetase</fullName>
    </alternativeName>
</protein>
<feature type="domain" description="Aminoacyl-transfer RNA synthetases class-II family profile" evidence="13">
    <location>
        <begin position="157"/>
        <end position="326"/>
    </location>
</feature>
<dbReference type="GO" id="GO:0005759">
    <property type="term" value="C:mitochondrial matrix"/>
    <property type="evidence" value="ECO:0007669"/>
    <property type="project" value="UniProtKB-SubCell"/>
</dbReference>
<dbReference type="InterPro" id="IPR002319">
    <property type="entry name" value="Phenylalanyl-tRNA_Synthase"/>
</dbReference>
<evidence type="ECO:0000256" key="9">
    <source>
        <dbReference type="ARBA" id="ARBA00023128"/>
    </source>
</evidence>
<evidence type="ECO:0000256" key="8">
    <source>
        <dbReference type="ARBA" id="ARBA00022946"/>
    </source>
</evidence>